<organism evidence="5 6">
    <name type="scientific">Agromyces allii</name>
    <dbReference type="NCBI Taxonomy" id="393607"/>
    <lineage>
        <taxon>Bacteria</taxon>
        <taxon>Bacillati</taxon>
        <taxon>Actinomycetota</taxon>
        <taxon>Actinomycetes</taxon>
        <taxon>Micrococcales</taxon>
        <taxon>Microbacteriaceae</taxon>
        <taxon>Agromyces</taxon>
    </lineage>
</organism>
<feature type="signal peptide" evidence="4">
    <location>
        <begin position="1"/>
        <end position="31"/>
    </location>
</feature>
<proteinExistence type="inferred from homology"/>
<accession>A0ABN2PZS7</accession>
<reference evidence="5 6" key="1">
    <citation type="journal article" date="2019" name="Int. J. Syst. Evol. Microbiol.">
        <title>The Global Catalogue of Microorganisms (GCM) 10K type strain sequencing project: providing services to taxonomists for standard genome sequencing and annotation.</title>
        <authorList>
            <consortium name="The Broad Institute Genomics Platform"/>
            <consortium name="The Broad Institute Genome Sequencing Center for Infectious Disease"/>
            <person name="Wu L."/>
            <person name="Ma J."/>
        </authorList>
    </citation>
    <scope>NUCLEOTIDE SEQUENCE [LARGE SCALE GENOMIC DNA]</scope>
    <source>
        <strain evidence="5 6">JCM 13584</strain>
    </source>
</reference>
<feature type="chain" id="PRO_5045510221" evidence="4">
    <location>
        <begin position="32"/>
        <end position="414"/>
    </location>
</feature>
<gene>
    <name evidence="5" type="ORF">GCM10009717_01110</name>
</gene>
<dbReference type="Proteomes" id="UP001499954">
    <property type="component" value="Unassembled WGS sequence"/>
</dbReference>
<dbReference type="RefSeq" id="WP_170298543.1">
    <property type="nucleotide sequence ID" value="NZ_BAAAMK010000001.1"/>
</dbReference>
<evidence type="ECO:0000256" key="3">
    <source>
        <dbReference type="ARBA" id="ARBA00022729"/>
    </source>
</evidence>
<keyword evidence="3 4" id="KW-0732">Signal</keyword>
<dbReference type="PANTHER" id="PTHR30061:SF50">
    <property type="entry name" value="MALTOSE_MALTODEXTRIN-BINDING PERIPLASMIC PROTEIN"/>
    <property type="match status" value="1"/>
</dbReference>
<evidence type="ECO:0000256" key="4">
    <source>
        <dbReference type="SAM" id="SignalP"/>
    </source>
</evidence>
<dbReference type="PROSITE" id="PS51257">
    <property type="entry name" value="PROKAR_LIPOPROTEIN"/>
    <property type="match status" value="1"/>
</dbReference>
<evidence type="ECO:0000256" key="1">
    <source>
        <dbReference type="ARBA" id="ARBA00008520"/>
    </source>
</evidence>
<evidence type="ECO:0000313" key="5">
    <source>
        <dbReference type="EMBL" id="GAA1938474.1"/>
    </source>
</evidence>
<dbReference type="SUPFAM" id="SSF53850">
    <property type="entry name" value="Periplasmic binding protein-like II"/>
    <property type="match status" value="1"/>
</dbReference>
<protein>
    <submittedName>
        <fullName evidence="5">Sugar ABC transporter substrate-binding protein</fullName>
    </submittedName>
</protein>
<dbReference type="PANTHER" id="PTHR30061">
    <property type="entry name" value="MALTOSE-BINDING PERIPLASMIC PROTEIN"/>
    <property type="match status" value="1"/>
</dbReference>
<evidence type="ECO:0000313" key="6">
    <source>
        <dbReference type="Proteomes" id="UP001499954"/>
    </source>
</evidence>
<dbReference type="EMBL" id="BAAAMK010000001">
    <property type="protein sequence ID" value="GAA1938474.1"/>
    <property type="molecule type" value="Genomic_DNA"/>
</dbReference>
<sequence>MKLNRRRAGLGLAATVGAAALLLTACSTGEADSGKTTLTVWHYYNVDGQVEGLEKLADSFEADHPDVDVEFAYVPVDQFTTKAVTAAGAGTGPDVLIFGASGTYSLAEAGAIEPMTDWWDGYADKDQFPEGVMQRVDGELYGVQGYVNLLGLWYNQDMLDELGAEVPTTTEEMEAVMAKAAAAGHQGVTLTGKPGLESQWQGFPWFTSHGFSYGDPQAAPMADTYTMLQDWVDQGYLSREASTWDQTIPFQQFAAGASAFAVNGNWQIAAAKEAAFEYGVAPLPITDEGGVLLGGEVQNIGAFSKHPDLAKEFLEQTFFSVDGELSLLDTFGSIPARADAAGDDAIGSDPILSVFADIVQQQGRPSPSPEVPSKNVNAVETLVGDYWSKAVAGDGEPDPLADDLISQLDPLLKG</sequence>
<dbReference type="InterPro" id="IPR006059">
    <property type="entry name" value="SBP"/>
</dbReference>
<comment type="similarity">
    <text evidence="1">Belongs to the bacterial solute-binding protein 1 family.</text>
</comment>
<comment type="caution">
    <text evidence="5">The sequence shown here is derived from an EMBL/GenBank/DDBJ whole genome shotgun (WGS) entry which is preliminary data.</text>
</comment>
<evidence type="ECO:0000256" key="2">
    <source>
        <dbReference type="ARBA" id="ARBA00022448"/>
    </source>
</evidence>
<dbReference type="Pfam" id="PF13416">
    <property type="entry name" value="SBP_bac_8"/>
    <property type="match status" value="1"/>
</dbReference>
<name>A0ABN2PZS7_9MICO</name>
<keyword evidence="6" id="KW-1185">Reference proteome</keyword>
<dbReference type="Gene3D" id="3.40.190.10">
    <property type="entry name" value="Periplasmic binding protein-like II"/>
    <property type="match status" value="1"/>
</dbReference>
<keyword evidence="2" id="KW-0813">Transport</keyword>